<sequence>MYEKGPDPFRIQAFKQHFDQYKIIPALYRRQIIRIPDPVACAYRAASQAATGIHVISISQFRQIRLPHTDKIPVSSRSIIGIRNLQATLACMAYAQL</sequence>
<reference evidence="1" key="1">
    <citation type="submission" date="2009-02" db="EMBL/GenBank/DDBJ databases">
        <authorList>
            <person name="Fulton L."/>
            <person name="Clifton S."/>
            <person name="Fulton B."/>
            <person name="Xu J."/>
            <person name="Minx P."/>
            <person name="Pepin K.H."/>
            <person name="Johnson M."/>
            <person name="Bhonagiri V."/>
            <person name="Nash W.E."/>
            <person name="Mardis E.R."/>
            <person name="Wilson R.K."/>
        </authorList>
    </citation>
    <scope>NUCLEOTIDE SEQUENCE [LARGE SCALE GENOMIC DNA]</scope>
    <source>
        <strain evidence="1">DSM 15053</strain>
    </source>
</reference>
<evidence type="ECO:0000313" key="1">
    <source>
        <dbReference type="EMBL" id="EEG72648.1"/>
    </source>
</evidence>
<dbReference type="AlphaFoldDB" id="C0C5B1"/>
<proteinExistence type="predicted"/>
<comment type="caution">
    <text evidence="1">The sequence shown here is derived from an EMBL/GenBank/DDBJ whole genome shotgun (WGS) entry which is preliminary data.</text>
</comment>
<protein>
    <submittedName>
        <fullName evidence="1">Uncharacterized protein</fullName>
    </submittedName>
</protein>
<dbReference type="EMBL" id="ABYI02000040">
    <property type="protein sequence ID" value="EEG72648.1"/>
    <property type="molecule type" value="Genomic_DNA"/>
</dbReference>
<organism evidence="1 2">
    <name type="scientific">[Clostridium] hylemonae DSM 15053</name>
    <dbReference type="NCBI Taxonomy" id="553973"/>
    <lineage>
        <taxon>Bacteria</taxon>
        <taxon>Bacillati</taxon>
        <taxon>Bacillota</taxon>
        <taxon>Clostridia</taxon>
        <taxon>Lachnospirales</taxon>
        <taxon>Lachnospiraceae</taxon>
    </lineage>
</organism>
<gene>
    <name evidence="1" type="ORF">CLOHYLEM_07286</name>
</gene>
<evidence type="ECO:0000313" key="2">
    <source>
        <dbReference type="Proteomes" id="UP000004893"/>
    </source>
</evidence>
<keyword evidence="2" id="KW-1185">Reference proteome</keyword>
<dbReference type="Proteomes" id="UP000004893">
    <property type="component" value="Unassembled WGS sequence"/>
</dbReference>
<name>C0C5B1_9FIRM</name>
<dbReference type="HOGENOM" id="CLU_2341813_0_0_9"/>
<dbReference type="STRING" id="553973.CLOHYLEM_07286"/>
<reference evidence="1" key="2">
    <citation type="submission" date="2013-06" db="EMBL/GenBank/DDBJ databases">
        <title>Draft genome sequence of Clostridium hylemonae (DSM 15053).</title>
        <authorList>
            <person name="Sudarsanam P."/>
            <person name="Ley R."/>
            <person name="Guruge J."/>
            <person name="Turnbaugh P.J."/>
            <person name="Mahowald M."/>
            <person name="Liep D."/>
            <person name="Gordon J."/>
        </authorList>
    </citation>
    <scope>NUCLEOTIDE SEQUENCE</scope>
    <source>
        <strain evidence="1">DSM 15053</strain>
    </source>
</reference>
<accession>C0C5B1</accession>